<proteinExistence type="inferred from homology"/>
<protein>
    <recommendedName>
        <fullName evidence="1">ESAT-6-like protein</fullName>
    </recommendedName>
</protein>
<sequence length="108" mass="11704">MATEGVDLDLDAVTKATGEMYQAIENLRLSVKAVDSASDAVRAGWKGNAQDKFYQVSSDWSVESENLNKKLDDLTKATEDATKTILEMDEDDFIPGGGYTSPGSYTSL</sequence>
<comment type="caution">
    <text evidence="2">The sequence shown here is derived from an EMBL/GenBank/DDBJ whole genome shotgun (WGS) entry which is preliminary data.</text>
</comment>
<dbReference type="RefSeq" id="WP_357982497.1">
    <property type="nucleotide sequence ID" value="NZ_JBFAIH010000015.1"/>
</dbReference>
<evidence type="ECO:0000313" key="2">
    <source>
        <dbReference type="EMBL" id="MEV0365706.1"/>
    </source>
</evidence>
<dbReference type="SUPFAM" id="SSF140453">
    <property type="entry name" value="EsxAB dimer-like"/>
    <property type="match status" value="1"/>
</dbReference>
<dbReference type="Pfam" id="PF06013">
    <property type="entry name" value="WXG100"/>
    <property type="match status" value="1"/>
</dbReference>
<dbReference type="InterPro" id="IPR036689">
    <property type="entry name" value="ESAT-6-like_sf"/>
</dbReference>
<evidence type="ECO:0000256" key="1">
    <source>
        <dbReference type="RuleBase" id="RU362001"/>
    </source>
</evidence>
<reference evidence="2 3" key="1">
    <citation type="submission" date="2024-06" db="EMBL/GenBank/DDBJ databases">
        <title>The Natural Products Discovery Center: Release of the First 8490 Sequenced Strains for Exploring Actinobacteria Biosynthetic Diversity.</title>
        <authorList>
            <person name="Kalkreuter E."/>
            <person name="Kautsar S.A."/>
            <person name="Yang D."/>
            <person name="Bader C.D."/>
            <person name="Teijaro C.N."/>
            <person name="Fluegel L."/>
            <person name="Davis C.M."/>
            <person name="Simpson J.R."/>
            <person name="Lauterbach L."/>
            <person name="Steele A.D."/>
            <person name="Gui C."/>
            <person name="Meng S."/>
            <person name="Li G."/>
            <person name="Viehrig K."/>
            <person name="Ye F."/>
            <person name="Su P."/>
            <person name="Kiefer A.F."/>
            <person name="Nichols A."/>
            <person name="Cepeda A.J."/>
            <person name="Yan W."/>
            <person name="Fan B."/>
            <person name="Jiang Y."/>
            <person name="Adhikari A."/>
            <person name="Zheng C.-J."/>
            <person name="Schuster L."/>
            <person name="Cowan T.M."/>
            <person name="Smanski M.J."/>
            <person name="Chevrette M.G."/>
            <person name="De Carvalho L.P.S."/>
            <person name="Shen B."/>
        </authorList>
    </citation>
    <scope>NUCLEOTIDE SEQUENCE [LARGE SCALE GENOMIC DNA]</scope>
    <source>
        <strain evidence="2 3">NPDC050671</strain>
    </source>
</reference>
<gene>
    <name evidence="2" type="ORF">AB0H72_23700</name>
</gene>
<dbReference type="Proteomes" id="UP001551658">
    <property type="component" value="Unassembled WGS sequence"/>
</dbReference>
<dbReference type="NCBIfam" id="TIGR03930">
    <property type="entry name" value="WXG100_ESAT6"/>
    <property type="match status" value="1"/>
</dbReference>
<dbReference type="InterPro" id="IPR010310">
    <property type="entry name" value="T7SS_ESAT-6-like"/>
</dbReference>
<evidence type="ECO:0000313" key="3">
    <source>
        <dbReference type="Proteomes" id="UP001551658"/>
    </source>
</evidence>
<comment type="similarity">
    <text evidence="1">Belongs to the WXG100 family.</text>
</comment>
<keyword evidence="3" id="KW-1185">Reference proteome</keyword>
<organism evidence="2 3">
    <name type="scientific">Nocardia fusca</name>
    <dbReference type="NCBI Taxonomy" id="941183"/>
    <lineage>
        <taxon>Bacteria</taxon>
        <taxon>Bacillati</taxon>
        <taxon>Actinomycetota</taxon>
        <taxon>Actinomycetes</taxon>
        <taxon>Mycobacteriales</taxon>
        <taxon>Nocardiaceae</taxon>
        <taxon>Nocardia</taxon>
    </lineage>
</organism>
<accession>A0ABV3FDC2</accession>
<name>A0ABV3FDC2_9NOCA</name>
<dbReference type="Gene3D" id="1.10.287.1060">
    <property type="entry name" value="ESAT-6-like"/>
    <property type="match status" value="1"/>
</dbReference>
<dbReference type="EMBL" id="JBFAIH010000015">
    <property type="protein sequence ID" value="MEV0365706.1"/>
    <property type="molecule type" value="Genomic_DNA"/>
</dbReference>